<reference evidence="1 2" key="1">
    <citation type="submission" date="2020-09" db="EMBL/GenBank/DDBJ databases">
        <title>Echinicola sp. CAU 1574 isolated from sand of Sido Beach.</title>
        <authorList>
            <person name="Kim W."/>
        </authorList>
    </citation>
    <scope>NUCLEOTIDE SEQUENCE [LARGE SCALE GENOMIC DNA]</scope>
    <source>
        <strain evidence="1 2">CAU 1574</strain>
    </source>
</reference>
<organism evidence="1 2">
    <name type="scientific">Echinicola arenosa</name>
    <dbReference type="NCBI Taxonomy" id="2774144"/>
    <lineage>
        <taxon>Bacteria</taxon>
        <taxon>Pseudomonadati</taxon>
        <taxon>Bacteroidota</taxon>
        <taxon>Cytophagia</taxon>
        <taxon>Cytophagales</taxon>
        <taxon>Cyclobacteriaceae</taxon>
        <taxon>Echinicola</taxon>
    </lineage>
</organism>
<dbReference type="Gene3D" id="3.40.50.1000">
    <property type="entry name" value="HAD superfamily/HAD-like"/>
    <property type="match status" value="1"/>
</dbReference>
<dbReference type="Proteomes" id="UP000647133">
    <property type="component" value="Unassembled WGS sequence"/>
</dbReference>
<dbReference type="InterPro" id="IPR036412">
    <property type="entry name" value="HAD-like_sf"/>
</dbReference>
<dbReference type="SUPFAM" id="SSF56784">
    <property type="entry name" value="HAD-like"/>
    <property type="match status" value="1"/>
</dbReference>
<comment type="caution">
    <text evidence="1">The sequence shown here is derived from an EMBL/GenBank/DDBJ whole genome shotgun (WGS) entry which is preliminary data.</text>
</comment>
<dbReference type="InterPro" id="IPR023214">
    <property type="entry name" value="HAD_sf"/>
</dbReference>
<sequence length="646" mass="75150">MNTVAPKVEKIKLVIWDLDETFWHGTLSEEGIRPNEKNIELVKTLSKRGILNSIVSKNNYDQAKQKLEELGIWDYFVFPSIAWSPKGTLIKELITKCQLRDNNVMFLDDNHSNLEEAKYYNPNIHVHLPEFIDEILLHEAFAGKDDMNLSRLNQYKVLEKKFEASRKHDSNIDFLKASNIKVLLITKLENHLDRIHELLDRTNQLNFTKKRLSQDEIQKLITDPNLNCALVKVVDNFGDYGLVGFYAYHRINHQLVHFVFSCRILNLGIPQYLFAKLDFPILKTIPEVAENLDDSTPNWITEIESNIQKPFAPIKQSNSQLIRILYRGTCDFKQTLFYLSNSGINVKQETNYVTNNLPIYQTHTQTLVNQLELSKGLIAEICQSHFIPFLDKAYFESVVFEGNYDCLVYNLQTDYIQQVYRHRQLNYQLPLGTDNEVLTKAEKHPYILQKLKARGLNKINKSTLKQFSEAFIDIGLIAPEVFYENLIKIRQNIPNHIPIIFINSSEVTHPKSLSQNSSLRAKEMNQVLDKFIKESPNSYLLDMRKIISKPSQFSNSIGQFNRESYRMIATAIMEKVGKITHKKINSNISSFTYFKGQIRMSILQAKNFFRKSIWLKIKRFNFIFAIDLLPELANLEISLLINNPLF</sequence>
<evidence type="ECO:0000313" key="1">
    <source>
        <dbReference type="EMBL" id="MBD8488273.1"/>
    </source>
</evidence>
<dbReference type="EMBL" id="JACYTQ010000002">
    <property type="protein sequence ID" value="MBD8488273.1"/>
    <property type="molecule type" value="Genomic_DNA"/>
</dbReference>
<gene>
    <name evidence="1" type="ORF">IFO69_05900</name>
</gene>
<name>A0ABR9AHL2_9BACT</name>
<dbReference type="RefSeq" id="WP_192009156.1">
    <property type="nucleotide sequence ID" value="NZ_JACYTQ010000002.1"/>
</dbReference>
<evidence type="ECO:0000313" key="2">
    <source>
        <dbReference type="Proteomes" id="UP000647133"/>
    </source>
</evidence>
<dbReference type="InterPro" id="IPR010037">
    <property type="entry name" value="FkbH_domain"/>
</dbReference>
<dbReference type="NCBIfam" id="TIGR01681">
    <property type="entry name" value="HAD-SF-IIIC"/>
    <property type="match status" value="1"/>
</dbReference>
<protein>
    <submittedName>
        <fullName evidence="1">HAD-IIIC family phosphatase</fullName>
    </submittedName>
</protein>
<dbReference type="Pfam" id="PF13419">
    <property type="entry name" value="HAD_2"/>
    <property type="match status" value="1"/>
</dbReference>
<keyword evidence="2" id="KW-1185">Reference proteome</keyword>
<dbReference type="NCBIfam" id="TIGR01686">
    <property type="entry name" value="FkbH"/>
    <property type="match status" value="1"/>
</dbReference>
<dbReference type="InterPro" id="IPR010033">
    <property type="entry name" value="HAD_SF_ppase_IIIC"/>
</dbReference>
<dbReference type="InterPro" id="IPR041492">
    <property type="entry name" value="HAD_2"/>
</dbReference>
<proteinExistence type="predicted"/>
<accession>A0ABR9AHL2</accession>